<dbReference type="Pfam" id="PF07804">
    <property type="entry name" value="HipA_C"/>
    <property type="match status" value="1"/>
</dbReference>
<dbReference type="EMBL" id="JANIGO010000006">
    <property type="protein sequence ID" value="MCQ8897718.1"/>
    <property type="molecule type" value="Genomic_DNA"/>
</dbReference>
<dbReference type="InterPro" id="IPR012893">
    <property type="entry name" value="HipA-like_C"/>
</dbReference>
<dbReference type="PANTHER" id="PTHR37419:SF8">
    <property type="entry name" value="TOXIN YJJJ"/>
    <property type="match status" value="1"/>
</dbReference>
<proteinExistence type="inferred from homology"/>
<evidence type="ECO:0000256" key="3">
    <source>
        <dbReference type="ARBA" id="ARBA00022777"/>
    </source>
</evidence>
<evidence type="ECO:0000256" key="2">
    <source>
        <dbReference type="ARBA" id="ARBA00022679"/>
    </source>
</evidence>
<dbReference type="Gene3D" id="1.10.1070.20">
    <property type="match status" value="1"/>
</dbReference>
<evidence type="ECO:0000313" key="5">
    <source>
        <dbReference type="EMBL" id="MCQ8897718.1"/>
    </source>
</evidence>
<keyword evidence="6" id="KW-1185">Reference proteome</keyword>
<evidence type="ECO:0000259" key="4">
    <source>
        <dbReference type="Pfam" id="PF07804"/>
    </source>
</evidence>
<comment type="caution">
    <text evidence="5">The sequence shown here is derived from an EMBL/GenBank/DDBJ whole genome shotgun (WGS) entry which is preliminary data.</text>
</comment>
<comment type="similarity">
    <text evidence="1">Belongs to the HipA Ser/Thr kinase family.</text>
</comment>
<gene>
    <name evidence="5" type="ORF">NQT62_14850</name>
</gene>
<keyword evidence="2" id="KW-0808">Transferase</keyword>
<reference evidence="5 6" key="1">
    <citation type="submission" date="2022-07" db="EMBL/GenBank/DDBJ databases">
        <authorList>
            <person name="Xamxidin M."/>
            <person name="Wu M."/>
        </authorList>
    </citation>
    <scope>NUCLEOTIDE SEQUENCE [LARGE SCALE GENOMIC DNA]</scope>
    <source>
        <strain evidence="5 6">NBRC 111650</strain>
    </source>
</reference>
<feature type="domain" description="HipA-like C-terminal" evidence="4">
    <location>
        <begin position="175"/>
        <end position="392"/>
    </location>
</feature>
<sequence length="423" mass="46879">MATSSRSRIRPLYVYMQQPGTAQWLTVGAYWQDESSRIGRFKYAPSYEDAGHPWSIDPINLPRSTQQGLVYTAQRYGGLHDVLRDACPDSWGQAVLCKLHDLPSQSPMLTFLKVASNADRWGGLAVGGSPTPRVAQLATPRLPKLQAVVLELQAMANRKPALDSALRQRLQQTPSLGGARPKATVQDTQGQYWLVKPLTAADTTNIPMLEHFAQSWGAASGMHFARTAYAEFSTHHTVVRVKRFDRQGPQRTLCMSAASMLQIEFPGLGMREGQFGLPSYATLAGQLRLMGAPQADQLELFDRMVFNAVCGNDDDHLRNHAVCYDSLQGCWRLSPAYDVVPNPESTPTHLALALNRVSKAISQDALLQDALLFGLGDMTKARKHLQQTLERIRAGFDATYHLLDGDLYTLMKNRLMSQLSLLS</sequence>
<dbReference type="Proteomes" id="UP001204142">
    <property type="component" value="Unassembled WGS sequence"/>
</dbReference>
<keyword evidence="3" id="KW-0418">Kinase</keyword>
<dbReference type="InterPro" id="IPR052028">
    <property type="entry name" value="HipA_Ser/Thr_kinase"/>
</dbReference>
<protein>
    <submittedName>
        <fullName evidence="5">HipA domain-containing protein</fullName>
    </submittedName>
</protein>
<accession>A0ABT1WJR1</accession>
<evidence type="ECO:0000256" key="1">
    <source>
        <dbReference type="ARBA" id="ARBA00010164"/>
    </source>
</evidence>
<organism evidence="5 6">
    <name type="scientific">Limnobacter humi</name>
    <dbReference type="NCBI Taxonomy" id="1778671"/>
    <lineage>
        <taxon>Bacteria</taxon>
        <taxon>Pseudomonadati</taxon>
        <taxon>Pseudomonadota</taxon>
        <taxon>Betaproteobacteria</taxon>
        <taxon>Burkholderiales</taxon>
        <taxon>Burkholderiaceae</taxon>
        <taxon>Limnobacter</taxon>
    </lineage>
</organism>
<name>A0ABT1WJR1_9BURK</name>
<dbReference type="RefSeq" id="WP_256765523.1">
    <property type="nucleotide sequence ID" value="NZ_JANIGO010000006.1"/>
</dbReference>
<dbReference type="PANTHER" id="PTHR37419">
    <property type="entry name" value="SERINE/THREONINE-PROTEIN KINASE TOXIN HIPA"/>
    <property type="match status" value="1"/>
</dbReference>
<evidence type="ECO:0000313" key="6">
    <source>
        <dbReference type="Proteomes" id="UP001204142"/>
    </source>
</evidence>